<keyword evidence="2 7" id="KW-0813">Transport</keyword>
<evidence type="ECO:0000256" key="1">
    <source>
        <dbReference type="ARBA" id="ARBA00004651"/>
    </source>
</evidence>
<feature type="transmembrane region" description="Helical" evidence="7">
    <location>
        <begin position="247"/>
        <end position="265"/>
    </location>
</feature>
<reference evidence="10" key="1">
    <citation type="journal article" date="2019" name="Int. J. Syst. Evol. Microbiol.">
        <title>The Global Catalogue of Microorganisms (GCM) 10K type strain sequencing project: providing services to taxonomists for standard genome sequencing and annotation.</title>
        <authorList>
            <consortium name="The Broad Institute Genomics Platform"/>
            <consortium name="The Broad Institute Genome Sequencing Center for Infectious Disease"/>
            <person name="Wu L."/>
            <person name="Ma J."/>
        </authorList>
    </citation>
    <scope>NUCLEOTIDE SEQUENCE [LARGE SCALE GENOMIC DNA]</scope>
    <source>
        <strain evidence="10">CGMCC 1.18578</strain>
    </source>
</reference>
<dbReference type="RefSeq" id="WP_378111789.1">
    <property type="nucleotide sequence ID" value="NZ_JBHSNC010000031.1"/>
</dbReference>
<evidence type="ECO:0000313" key="10">
    <source>
        <dbReference type="Proteomes" id="UP001596108"/>
    </source>
</evidence>
<keyword evidence="10" id="KW-1185">Reference proteome</keyword>
<accession>A0ABW0QYJ5</accession>
<dbReference type="CDD" id="cd06261">
    <property type="entry name" value="TM_PBP2"/>
    <property type="match status" value="1"/>
</dbReference>
<evidence type="ECO:0000256" key="7">
    <source>
        <dbReference type="RuleBase" id="RU363032"/>
    </source>
</evidence>
<feature type="transmembrane region" description="Helical" evidence="7">
    <location>
        <begin position="186"/>
        <end position="211"/>
    </location>
</feature>
<evidence type="ECO:0000256" key="2">
    <source>
        <dbReference type="ARBA" id="ARBA00022448"/>
    </source>
</evidence>
<evidence type="ECO:0000256" key="5">
    <source>
        <dbReference type="ARBA" id="ARBA00022989"/>
    </source>
</evidence>
<feature type="transmembrane region" description="Helical" evidence="7">
    <location>
        <begin position="108"/>
        <end position="130"/>
    </location>
</feature>
<dbReference type="SUPFAM" id="SSF161098">
    <property type="entry name" value="MetI-like"/>
    <property type="match status" value="1"/>
</dbReference>
<evidence type="ECO:0000259" key="8">
    <source>
        <dbReference type="PROSITE" id="PS50928"/>
    </source>
</evidence>
<name>A0ABW0QYJ5_9BACL</name>
<comment type="similarity">
    <text evidence="7">Belongs to the binding-protein-dependent transport system permease family.</text>
</comment>
<organism evidence="9 10">
    <name type="scientific">Cohnella yongneupensis</name>
    <dbReference type="NCBI Taxonomy" id="425006"/>
    <lineage>
        <taxon>Bacteria</taxon>
        <taxon>Bacillati</taxon>
        <taxon>Bacillota</taxon>
        <taxon>Bacilli</taxon>
        <taxon>Bacillales</taxon>
        <taxon>Paenibacillaceae</taxon>
        <taxon>Cohnella</taxon>
    </lineage>
</organism>
<dbReference type="Gene3D" id="1.10.3720.10">
    <property type="entry name" value="MetI-like"/>
    <property type="match status" value="1"/>
</dbReference>
<evidence type="ECO:0000256" key="4">
    <source>
        <dbReference type="ARBA" id="ARBA00022692"/>
    </source>
</evidence>
<dbReference type="InterPro" id="IPR050901">
    <property type="entry name" value="BP-dep_ABC_trans_perm"/>
</dbReference>
<evidence type="ECO:0000256" key="3">
    <source>
        <dbReference type="ARBA" id="ARBA00022475"/>
    </source>
</evidence>
<comment type="caution">
    <text evidence="9">The sequence shown here is derived from an EMBL/GenBank/DDBJ whole genome shotgun (WGS) entry which is preliminary data.</text>
</comment>
<dbReference type="PANTHER" id="PTHR32243">
    <property type="entry name" value="MALTOSE TRANSPORT SYSTEM PERMEASE-RELATED"/>
    <property type="match status" value="1"/>
</dbReference>
<keyword evidence="3" id="KW-1003">Cell membrane</keyword>
<gene>
    <name evidence="9" type="ORF">ACFPQ4_10465</name>
</gene>
<comment type="subcellular location">
    <subcellularLocation>
        <location evidence="1 7">Cell membrane</location>
        <topology evidence="1 7">Multi-pass membrane protein</topology>
    </subcellularLocation>
</comment>
<evidence type="ECO:0000256" key="6">
    <source>
        <dbReference type="ARBA" id="ARBA00023136"/>
    </source>
</evidence>
<dbReference type="PANTHER" id="PTHR32243:SF18">
    <property type="entry name" value="INNER MEMBRANE ABC TRANSPORTER PERMEASE PROTEIN YCJP"/>
    <property type="match status" value="1"/>
</dbReference>
<protein>
    <submittedName>
        <fullName evidence="9">Carbohydrate ABC transporter permease</fullName>
    </submittedName>
</protein>
<feature type="domain" description="ABC transmembrane type-1" evidence="8">
    <location>
        <begin position="73"/>
        <end position="265"/>
    </location>
</feature>
<dbReference type="InterPro" id="IPR000515">
    <property type="entry name" value="MetI-like"/>
</dbReference>
<keyword evidence="5 7" id="KW-1133">Transmembrane helix</keyword>
<feature type="transmembrane region" description="Helical" evidence="7">
    <location>
        <begin position="12"/>
        <end position="31"/>
    </location>
</feature>
<feature type="transmembrane region" description="Helical" evidence="7">
    <location>
        <begin position="142"/>
        <end position="165"/>
    </location>
</feature>
<sequence length="280" mass="30897">MSTLRRQAPWALPLVSLVIVAAFLFPLYWLIVTSFKSEAEIFQTPQTWFPSVIHLESYTDQLSGSSFDILEGFRNSLYIALGALAISTVLAIPAAYGVARFRFAGRHVIVLMFLVTQMLPASLLLTPLFILFKHLGLIGPNYWSTILANATAGIPFSVVILRTYFITLPKELEESAKIDGCGTFSTFTRIMLPIAVPGIVVAMVFSFLFAWGDLIYGMTFIGKESMRPITAGIYNFLGFQSTSWNNTMAFGTVSMLPVALLFIFVQRYIVSGLTNGAVKG</sequence>
<keyword evidence="4 7" id="KW-0812">Transmembrane</keyword>
<dbReference type="InterPro" id="IPR035906">
    <property type="entry name" value="MetI-like_sf"/>
</dbReference>
<dbReference type="EMBL" id="JBHSNC010000031">
    <property type="protein sequence ID" value="MFC5529866.1"/>
    <property type="molecule type" value="Genomic_DNA"/>
</dbReference>
<keyword evidence="6 7" id="KW-0472">Membrane</keyword>
<evidence type="ECO:0000313" key="9">
    <source>
        <dbReference type="EMBL" id="MFC5529866.1"/>
    </source>
</evidence>
<dbReference type="PROSITE" id="PS50928">
    <property type="entry name" value="ABC_TM1"/>
    <property type="match status" value="1"/>
</dbReference>
<feature type="transmembrane region" description="Helical" evidence="7">
    <location>
        <begin position="77"/>
        <end position="96"/>
    </location>
</feature>
<proteinExistence type="inferred from homology"/>
<dbReference type="Proteomes" id="UP001596108">
    <property type="component" value="Unassembled WGS sequence"/>
</dbReference>
<dbReference type="Pfam" id="PF00528">
    <property type="entry name" value="BPD_transp_1"/>
    <property type="match status" value="1"/>
</dbReference>